<dbReference type="GeneID" id="89679205"/>
<feature type="binding site" evidence="12">
    <location>
        <position position="213"/>
    </location>
    <ligand>
        <name>Zn(2+)</name>
        <dbReference type="ChEBI" id="CHEBI:29105"/>
        <label>1</label>
    </ligand>
</feature>
<feature type="binding site" evidence="12">
    <location>
        <position position="163"/>
    </location>
    <ligand>
        <name>Zn(2+)</name>
        <dbReference type="ChEBI" id="CHEBI:29105"/>
        <label>1</label>
    </ligand>
</feature>
<dbReference type="SMART" id="SM00271">
    <property type="entry name" value="DnaJ"/>
    <property type="match status" value="1"/>
</dbReference>
<keyword evidence="6 12" id="KW-0862">Zinc</keyword>
<evidence type="ECO:0000256" key="12">
    <source>
        <dbReference type="HAMAP-Rule" id="MF_01152"/>
    </source>
</evidence>
<sequence>MENKRDYYEVLGISKNATEKEIKSAYRKLAMQYHPDRNKAPDAEEKFKEVSEAYEVLSDPEKRQKYDKFGHSAFDQSSFGYSEDVFNSFFNSFRDMFSGGGFEVDSSDDSDDPFSSIFGFGSNRSRKTKGSDLQMKLSIDFVDSIFGKNVTVQLKKYSECSHCHGSRAESDSDIVSCPQCHGSGQVQQKMGFFSTISPCNKCGGLGKSIKNTCHVCSGKGYEYKLVNENIQIPGGINNGEYIKLSGYGNPSRNGGSNGDLYIIIAIRPHKFYERFNNDIVVSMPISVFSIINEDTINVPTPYGNKDIKLNKNMKLDGVITLDGYGFPIKNSSKKGNFIITLKPYIPSLNKEDNKKVQEIFSNYKDVEFQKWIKDFNN</sequence>
<dbReference type="Gene3D" id="2.10.230.10">
    <property type="entry name" value="Heat shock protein DnaJ, cysteine-rich domain"/>
    <property type="match status" value="1"/>
</dbReference>
<dbReference type="GO" id="GO:0008270">
    <property type="term" value="F:zinc ion binding"/>
    <property type="evidence" value="ECO:0007669"/>
    <property type="project" value="UniProtKB-UniRule"/>
</dbReference>
<keyword evidence="8 12" id="KW-0143">Chaperone</keyword>
<dbReference type="GO" id="GO:0006260">
    <property type="term" value="P:DNA replication"/>
    <property type="evidence" value="ECO:0007669"/>
    <property type="project" value="UniProtKB-KW"/>
</dbReference>
<gene>
    <name evidence="12 13" type="primary">dnaJ</name>
    <name evidence="13" type="ORF">KN71_001035</name>
</gene>
<reference evidence="13 14" key="1">
    <citation type="submission" date="2014-08" db="EMBL/GenBank/DDBJ databases">
        <authorList>
            <person name="Kuleshov K."/>
            <person name="Dedkov V."/>
            <person name="Markelov M."/>
            <person name="Pimkina E."/>
        </authorList>
    </citation>
    <scope>NUCLEOTIDE SEQUENCE [LARGE SCALE GENOMIC DNA]</scope>
    <source>
        <strain evidence="14">TOA</strain>
    </source>
</reference>
<dbReference type="Gene3D" id="1.10.287.110">
    <property type="entry name" value="DnaJ domain"/>
    <property type="match status" value="1"/>
</dbReference>
<comment type="subcellular location">
    <subcellularLocation>
        <location evidence="12">Cytoplasm</location>
    </subcellularLocation>
</comment>
<dbReference type="Proteomes" id="UP000029712">
    <property type="component" value="Chromosome"/>
</dbReference>
<keyword evidence="2 12" id="KW-0235">DNA replication</keyword>
<dbReference type="PROSITE" id="PS51188">
    <property type="entry name" value="ZF_CR"/>
    <property type="match status" value="1"/>
</dbReference>
<dbReference type="Pfam" id="PF00684">
    <property type="entry name" value="DnaJ_CXXCXGXG"/>
    <property type="match status" value="1"/>
</dbReference>
<dbReference type="GO" id="GO:0031072">
    <property type="term" value="F:heat shock protein binding"/>
    <property type="evidence" value="ECO:0007669"/>
    <property type="project" value="InterPro"/>
</dbReference>
<comment type="function">
    <text evidence="9 12">Participates actively in the response to hyperosmotic and heat shock by preventing the aggregation of stress-denatured proteins and by disaggregating proteins, also in an autonomous, DnaK-independent fashion. Unfolded proteins bind initially to DnaJ; upon interaction with the DnaJ-bound protein, DnaK hydrolyzes its bound ATP, resulting in the formation of a stable complex. GrpE releases ADP from DnaK; ATP binding to DnaK triggers the release of the substrate protein, thus completing the reaction cycle. Several rounds of ATP-dependent interactions between DnaJ, DnaK and GrpE are required for fully efficient folding. Also involved, together with DnaK and GrpE, in the DNA replication of plasmids through activation of initiation proteins.</text>
</comment>
<dbReference type="SUPFAM" id="SSF49493">
    <property type="entry name" value="HSP40/DnaJ peptide-binding domain"/>
    <property type="match status" value="2"/>
</dbReference>
<name>A0A2K9YSP8_METHO</name>
<evidence type="ECO:0000256" key="3">
    <source>
        <dbReference type="ARBA" id="ARBA00022723"/>
    </source>
</evidence>
<evidence type="ECO:0000256" key="5">
    <source>
        <dbReference type="ARBA" id="ARBA00022771"/>
    </source>
</evidence>
<dbReference type="FunFam" id="1.10.287.110:FF:000034">
    <property type="entry name" value="Chaperone protein DnaJ"/>
    <property type="match status" value="1"/>
</dbReference>
<proteinExistence type="inferred from homology"/>
<dbReference type="RefSeq" id="WP_020002661.1">
    <property type="nucleotide sequence ID" value="NZ_CP011538.1"/>
</dbReference>
<reference evidence="13 14" key="2">
    <citation type="submission" date="2018-10" db="EMBL/GenBank/DDBJ databases">
        <title>Detection and isolation of Mycoplasma hominis as a predominant microorganism from pelvic cavity of patient with salpingitis and tubo-ovarian abscess.</title>
        <authorList>
            <person name="Guschin A.E."/>
            <person name="Khayrullina G.A."/>
            <person name="Rakovskaya I.V."/>
            <person name="Shelenkov A.A."/>
            <person name="Shagin D.A."/>
        </authorList>
    </citation>
    <scope>NUCLEOTIDE SEQUENCE [LARGE SCALE GENOMIC DNA]</scope>
    <source>
        <strain evidence="14">TOA</strain>
    </source>
</reference>
<dbReference type="GO" id="GO:0042026">
    <property type="term" value="P:protein refolding"/>
    <property type="evidence" value="ECO:0007669"/>
    <property type="project" value="TreeGrafter"/>
</dbReference>
<accession>A0A2K9YSP8</accession>
<evidence type="ECO:0000313" key="14">
    <source>
        <dbReference type="Proteomes" id="UP000029712"/>
    </source>
</evidence>
<dbReference type="PRINTS" id="PR00625">
    <property type="entry name" value="JDOMAIN"/>
</dbReference>
<dbReference type="PANTHER" id="PTHR43096:SF48">
    <property type="entry name" value="CHAPERONE PROTEIN DNAJ"/>
    <property type="match status" value="1"/>
</dbReference>
<dbReference type="GO" id="GO:0005737">
    <property type="term" value="C:cytoplasm"/>
    <property type="evidence" value="ECO:0007669"/>
    <property type="project" value="UniProtKB-SubCell"/>
</dbReference>
<comment type="subunit">
    <text evidence="12">Homodimer.</text>
</comment>
<dbReference type="Pfam" id="PF00226">
    <property type="entry name" value="DnaJ"/>
    <property type="match status" value="1"/>
</dbReference>
<feature type="binding site" evidence="12">
    <location>
        <position position="177"/>
    </location>
    <ligand>
        <name>Zn(2+)</name>
        <dbReference type="ChEBI" id="CHEBI:29105"/>
        <label>2</label>
    </ligand>
</feature>
<dbReference type="InterPro" id="IPR001623">
    <property type="entry name" value="DnaJ_domain"/>
</dbReference>
<evidence type="ECO:0000256" key="9">
    <source>
        <dbReference type="ARBA" id="ARBA00053423"/>
    </source>
</evidence>
<evidence type="ECO:0000313" key="13">
    <source>
        <dbReference type="EMBL" id="AYN65287.1"/>
    </source>
</evidence>
<dbReference type="InterPro" id="IPR012724">
    <property type="entry name" value="DnaJ"/>
</dbReference>
<dbReference type="InterPro" id="IPR002939">
    <property type="entry name" value="DnaJ_C"/>
</dbReference>
<dbReference type="InterPro" id="IPR001305">
    <property type="entry name" value="HSP_DnaJ_Cys-rich_dom"/>
</dbReference>
<evidence type="ECO:0000256" key="6">
    <source>
        <dbReference type="ARBA" id="ARBA00022833"/>
    </source>
</evidence>
<dbReference type="GO" id="GO:0009408">
    <property type="term" value="P:response to heat"/>
    <property type="evidence" value="ECO:0007669"/>
    <property type="project" value="InterPro"/>
</dbReference>
<dbReference type="InterPro" id="IPR008971">
    <property type="entry name" value="HSP40/DnaJ_pept-bd"/>
</dbReference>
<dbReference type="OrthoDB" id="9779889at2"/>
<protein>
    <recommendedName>
        <fullName evidence="11 12">Chaperone protein DnaJ</fullName>
    </recommendedName>
</protein>
<evidence type="ECO:0000256" key="8">
    <source>
        <dbReference type="ARBA" id="ARBA00023186"/>
    </source>
</evidence>
<evidence type="ECO:0000256" key="11">
    <source>
        <dbReference type="ARBA" id="ARBA00067609"/>
    </source>
</evidence>
<feature type="binding site" evidence="12">
    <location>
        <position position="216"/>
    </location>
    <ligand>
        <name>Zn(2+)</name>
        <dbReference type="ChEBI" id="CHEBI:29105"/>
        <label>1</label>
    </ligand>
</feature>
<keyword evidence="5 12" id="KW-0863">Zinc-finger</keyword>
<keyword evidence="4 12" id="KW-0677">Repeat</keyword>
<dbReference type="Pfam" id="PF01556">
    <property type="entry name" value="DnaJ_C"/>
    <property type="match status" value="1"/>
</dbReference>
<dbReference type="PANTHER" id="PTHR43096">
    <property type="entry name" value="DNAJ HOMOLOG 1, MITOCHONDRIAL-RELATED"/>
    <property type="match status" value="1"/>
</dbReference>
<dbReference type="HAMAP" id="MF_01152">
    <property type="entry name" value="DnaJ"/>
    <property type="match status" value="1"/>
</dbReference>
<dbReference type="PROSITE" id="PS50076">
    <property type="entry name" value="DNAJ_2"/>
    <property type="match status" value="1"/>
</dbReference>
<evidence type="ECO:0000256" key="2">
    <source>
        <dbReference type="ARBA" id="ARBA00022705"/>
    </source>
</evidence>
<dbReference type="CDD" id="cd10747">
    <property type="entry name" value="DnaJ_C"/>
    <property type="match status" value="1"/>
</dbReference>
<dbReference type="GO" id="GO:0051082">
    <property type="term" value="F:unfolded protein binding"/>
    <property type="evidence" value="ECO:0007669"/>
    <property type="project" value="UniProtKB-UniRule"/>
</dbReference>
<comment type="domain">
    <text evidence="12">The J domain is necessary and sufficient to stimulate DnaK ATPase activity. Zinc center 1 plays an important role in the autonomous, DnaK-independent chaperone activity of DnaJ. Zinc center 2 is essential for interaction with DnaK and for DnaJ activity.</text>
</comment>
<feature type="binding site" evidence="12">
    <location>
        <position position="199"/>
    </location>
    <ligand>
        <name>Zn(2+)</name>
        <dbReference type="ChEBI" id="CHEBI:29105"/>
        <label>2</label>
    </ligand>
</feature>
<evidence type="ECO:0000256" key="10">
    <source>
        <dbReference type="ARBA" id="ARBA00061004"/>
    </source>
</evidence>
<feature type="binding site" evidence="12">
    <location>
        <position position="180"/>
    </location>
    <ligand>
        <name>Zn(2+)</name>
        <dbReference type="ChEBI" id="CHEBI:29105"/>
        <label>2</label>
    </ligand>
</feature>
<dbReference type="Gene3D" id="2.60.260.20">
    <property type="entry name" value="Urease metallochaperone UreE, N-terminal domain"/>
    <property type="match status" value="2"/>
</dbReference>
<dbReference type="EMBL" id="CP033021">
    <property type="protein sequence ID" value="AYN65287.1"/>
    <property type="molecule type" value="Genomic_DNA"/>
</dbReference>
<organism evidence="13 14">
    <name type="scientific">Metamycoplasma hominis</name>
    <name type="common">Mycoplasma hominis</name>
    <dbReference type="NCBI Taxonomy" id="2098"/>
    <lineage>
        <taxon>Bacteria</taxon>
        <taxon>Bacillati</taxon>
        <taxon>Mycoplasmatota</taxon>
        <taxon>Mycoplasmoidales</taxon>
        <taxon>Metamycoplasmataceae</taxon>
        <taxon>Metamycoplasma</taxon>
    </lineage>
</organism>
<keyword evidence="7 12" id="KW-0346">Stress response</keyword>
<dbReference type="GO" id="GO:0005524">
    <property type="term" value="F:ATP binding"/>
    <property type="evidence" value="ECO:0007669"/>
    <property type="project" value="InterPro"/>
</dbReference>
<evidence type="ECO:0000256" key="4">
    <source>
        <dbReference type="ARBA" id="ARBA00022737"/>
    </source>
</evidence>
<feature type="binding site" evidence="12">
    <location>
        <position position="202"/>
    </location>
    <ligand>
        <name>Zn(2+)</name>
        <dbReference type="ChEBI" id="CHEBI:29105"/>
        <label>2</label>
    </ligand>
</feature>
<comment type="caution">
    <text evidence="12">Lacks conserved residue(s) required for the propagation of feature annotation.</text>
</comment>
<dbReference type="FunFam" id="2.10.230.10:FF:000002">
    <property type="entry name" value="Molecular chaperone DnaJ"/>
    <property type="match status" value="1"/>
</dbReference>
<dbReference type="SUPFAM" id="SSF57938">
    <property type="entry name" value="DnaJ/Hsp40 cysteine-rich domain"/>
    <property type="match status" value="1"/>
</dbReference>
<evidence type="ECO:0000256" key="7">
    <source>
        <dbReference type="ARBA" id="ARBA00023016"/>
    </source>
</evidence>
<dbReference type="AlphaFoldDB" id="A0A2K9YSP8"/>
<comment type="cofactor">
    <cofactor evidence="12">
        <name>Zn(2+)</name>
        <dbReference type="ChEBI" id="CHEBI:29105"/>
    </cofactor>
    <text evidence="12">Binds 2 Zn(2+) ions per monomer.</text>
</comment>
<dbReference type="CDD" id="cd06257">
    <property type="entry name" value="DnaJ"/>
    <property type="match status" value="1"/>
</dbReference>
<dbReference type="SUPFAM" id="SSF46565">
    <property type="entry name" value="Chaperone J-domain"/>
    <property type="match status" value="1"/>
</dbReference>
<dbReference type="InterPro" id="IPR036410">
    <property type="entry name" value="HSP_DnaJ_Cys-rich_dom_sf"/>
</dbReference>
<dbReference type="InterPro" id="IPR018253">
    <property type="entry name" value="DnaJ_domain_CS"/>
</dbReference>
<dbReference type="NCBIfam" id="TIGR02349">
    <property type="entry name" value="DnaJ_bact"/>
    <property type="match status" value="1"/>
</dbReference>
<comment type="similarity">
    <text evidence="10 12">Belongs to the DnaJ family.</text>
</comment>
<keyword evidence="1 12" id="KW-0963">Cytoplasm</keyword>
<feature type="binding site" evidence="12">
    <location>
        <position position="160"/>
    </location>
    <ligand>
        <name>Zn(2+)</name>
        <dbReference type="ChEBI" id="CHEBI:29105"/>
        <label>1</label>
    </ligand>
</feature>
<dbReference type="PROSITE" id="PS00636">
    <property type="entry name" value="DNAJ_1"/>
    <property type="match status" value="1"/>
</dbReference>
<keyword evidence="3 12" id="KW-0479">Metal-binding</keyword>
<dbReference type="InterPro" id="IPR036869">
    <property type="entry name" value="J_dom_sf"/>
</dbReference>
<evidence type="ECO:0000256" key="1">
    <source>
        <dbReference type="ARBA" id="ARBA00022490"/>
    </source>
</evidence>